<protein>
    <submittedName>
        <fullName evidence="1">Uncharacterized protein</fullName>
    </submittedName>
</protein>
<dbReference type="EMBL" id="WJEC01001471">
    <property type="protein sequence ID" value="KAF7478706.1"/>
    <property type="molecule type" value="Genomic_DNA"/>
</dbReference>
<sequence length="124" mass="13639">MCMVEAAWSPETTAGQQHFAESSGPCAYTRAAASKVPGSPWWVGAVEPECRSLPAACQGVENLCERFVHRLFLLTQLLLKLLLDSLTWLLTPRLQGIRGSPSPAKDVECKEEGTWKILDIAEQL</sequence>
<dbReference type="AlphaFoldDB" id="A0A834QHS3"/>
<accession>A0A834QHS3</accession>
<gene>
    <name evidence="1" type="ORF">GHT09_010102</name>
</gene>
<name>A0A834QHS3_MARMO</name>
<comment type="caution">
    <text evidence="1">The sequence shown here is derived from an EMBL/GenBank/DDBJ whole genome shotgun (WGS) entry which is preliminary data.</text>
</comment>
<reference evidence="1" key="1">
    <citation type="submission" date="2020-08" db="EMBL/GenBank/DDBJ databases">
        <authorList>
            <person name="Shumante A."/>
            <person name="Zimin A.V."/>
            <person name="Puiu D."/>
            <person name="Salzberg S.L."/>
        </authorList>
    </citation>
    <scope>NUCLEOTIDE SEQUENCE</scope>
    <source>
        <strain evidence="1">WC2-LM</strain>
        <tissue evidence="1">Liver</tissue>
    </source>
</reference>
<proteinExistence type="predicted"/>
<dbReference type="Proteomes" id="UP000662637">
    <property type="component" value="Unassembled WGS sequence"/>
</dbReference>
<organism evidence="1 2">
    <name type="scientific">Marmota monax</name>
    <name type="common">Woodchuck</name>
    <dbReference type="NCBI Taxonomy" id="9995"/>
    <lineage>
        <taxon>Eukaryota</taxon>
        <taxon>Metazoa</taxon>
        <taxon>Chordata</taxon>
        <taxon>Craniata</taxon>
        <taxon>Vertebrata</taxon>
        <taxon>Euteleostomi</taxon>
        <taxon>Mammalia</taxon>
        <taxon>Eutheria</taxon>
        <taxon>Euarchontoglires</taxon>
        <taxon>Glires</taxon>
        <taxon>Rodentia</taxon>
        <taxon>Sciuromorpha</taxon>
        <taxon>Sciuridae</taxon>
        <taxon>Xerinae</taxon>
        <taxon>Marmotini</taxon>
        <taxon>Marmota</taxon>
    </lineage>
</organism>
<evidence type="ECO:0000313" key="2">
    <source>
        <dbReference type="Proteomes" id="UP000662637"/>
    </source>
</evidence>
<evidence type="ECO:0000313" key="1">
    <source>
        <dbReference type="EMBL" id="KAF7478706.1"/>
    </source>
</evidence>